<evidence type="ECO:0000256" key="1">
    <source>
        <dbReference type="ARBA" id="ARBA00004141"/>
    </source>
</evidence>
<evidence type="ECO:0000256" key="4">
    <source>
        <dbReference type="ARBA" id="ARBA00023136"/>
    </source>
</evidence>
<feature type="transmembrane region" description="Helical" evidence="5">
    <location>
        <begin position="112"/>
        <end position="135"/>
    </location>
</feature>
<dbReference type="InterPro" id="IPR004031">
    <property type="entry name" value="PMP22/EMP/MP20/Claudin"/>
</dbReference>
<evidence type="ECO:0000256" key="2">
    <source>
        <dbReference type="ARBA" id="ARBA00022692"/>
    </source>
</evidence>
<evidence type="ECO:0000256" key="3">
    <source>
        <dbReference type="ARBA" id="ARBA00022989"/>
    </source>
</evidence>
<sequence>MKQSTYTVAMLVLAITACILTVIAIILTIAALSWQGVVVYIPRYLNAMAPTCINQVPRREGFFHICYTRQTNDTEVNRIGLSCKQRELGVNKSSSRTTDMAYNELIEWRQMAIAAIIMALLFALVGLILICVFFWRWYRASDYKNSHFYQRLATGTILMSSGLLYQLGTLFLHLYYMREKNTQTTNLAFAFSRWAEYLQTATDINYSHSYHMLSTSTYFVEIAGILVICCSIISSYYYEITTSSDTMMSAFVSFC</sequence>
<keyword evidence="3 5" id="KW-1133">Transmembrane helix</keyword>
<comment type="subcellular location">
    <subcellularLocation>
        <location evidence="1">Membrane</location>
        <topology evidence="1">Multi-pass membrane protein</topology>
    </subcellularLocation>
</comment>
<keyword evidence="4 5" id="KW-0472">Membrane</keyword>
<keyword evidence="7" id="KW-1185">Reference proteome</keyword>
<evidence type="ECO:0000313" key="6">
    <source>
        <dbReference type="EMBL" id="KAF7261982.1"/>
    </source>
</evidence>
<evidence type="ECO:0000313" key="7">
    <source>
        <dbReference type="Proteomes" id="UP000822476"/>
    </source>
</evidence>
<dbReference type="Pfam" id="PF13903">
    <property type="entry name" value="Claudin_2"/>
    <property type="match status" value="1"/>
</dbReference>
<dbReference type="Gene3D" id="1.20.140.150">
    <property type="match status" value="1"/>
</dbReference>
<name>A0A8S9Z516_9TREM</name>
<dbReference type="OrthoDB" id="6266031at2759"/>
<dbReference type="Proteomes" id="UP000822476">
    <property type="component" value="Unassembled WGS sequence"/>
</dbReference>
<feature type="transmembrane region" description="Helical" evidence="5">
    <location>
        <begin position="7"/>
        <end position="34"/>
    </location>
</feature>
<comment type="caution">
    <text evidence="6">The sequence shown here is derived from an EMBL/GenBank/DDBJ whole genome shotgun (WGS) entry which is preliminary data.</text>
</comment>
<proteinExistence type="predicted"/>
<evidence type="ECO:0000256" key="5">
    <source>
        <dbReference type="SAM" id="Phobius"/>
    </source>
</evidence>
<feature type="transmembrane region" description="Helical" evidence="5">
    <location>
        <begin position="218"/>
        <end position="238"/>
    </location>
</feature>
<gene>
    <name evidence="6" type="ORF">EG68_00773</name>
</gene>
<dbReference type="AlphaFoldDB" id="A0A8S9Z516"/>
<keyword evidence="2 5" id="KW-0812">Transmembrane</keyword>
<dbReference type="EMBL" id="JTDE01000204">
    <property type="protein sequence ID" value="KAF7261982.1"/>
    <property type="molecule type" value="Genomic_DNA"/>
</dbReference>
<protein>
    <submittedName>
        <fullName evidence="6">Uncharacterized protein</fullName>
    </submittedName>
</protein>
<feature type="transmembrane region" description="Helical" evidence="5">
    <location>
        <begin position="156"/>
        <end position="176"/>
    </location>
</feature>
<organism evidence="6 7">
    <name type="scientific">Paragonimus skrjabini miyazakii</name>
    <dbReference type="NCBI Taxonomy" id="59628"/>
    <lineage>
        <taxon>Eukaryota</taxon>
        <taxon>Metazoa</taxon>
        <taxon>Spiralia</taxon>
        <taxon>Lophotrochozoa</taxon>
        <taxon>Platyhelminthes</taxon>
        <taxon>Trematoda</taxon>
        <taxon>Digenea</taxon>
        <taxon>Plagiorchiida</taxon>
        <taxon>Troglotremata</taxon>
        <taxon>Troglotrematidae</taxon>
        <taxon>Paragonimus</taxon>
    </lineage>
</organism>
<dbReference type="GO" id="GO:0016020">
    <property type="term" value="C:membrane"/>
    <property type="evidence" value="ECO:0007669"/>
    <property type="project" value="UniProtKB-SubCell"/>
</dbReference>
<reference evidence="6" key="1">
    <citation type="submission" date="2019-07" db="EMBL/GenBank/DDBJ databases">
        <title>Annotation for the trematode Paragonimus miyazaki's.</title>
        <authorList>
            <person name="Choi Y.-J."/>
        </authorList>
    </citation>
    <scope>NUCLEOTIDE SEQUENCE</scope>
    <source>
        <strain evidence="6">Japan</strain>
    </source>
</reference>
<accession>A0A8S9Z516</accession>
<dbReference type="PROSITE" id="PS51257">
    <property type="entry name" value="PROKAR_LIPOPROTEIN"/>
    <property type="match status" value="1"/>
</dbReference>